<sequence>MTVGLLISGGIKGAMMEASTRVMGMSVGKVACSIASLSIVSQKSSTCTSSETENSGQVGEAVQSQTLDVETHLELKSGRLDQSLSQQPAVFLSCDELRPPRLHQRLRLQVVPVLLSTRLNQDDLETVELLDEGQRFLKLSLALRNLQRAVQKLQSVLALDVLLSRTQGLVRIQQSLGLTKGKRKMLTCVIVGRQYGSHWPLLDCSAAPVLALASRALKTAFHQSAQRQNERISKTIINGPTELTPGKDLDSSRL</sequence>
<evidence type="ECO:0000256" key="1">
    <source>
        <dbReference type="SAM" id="MobiDB-lite"/>
    </source>
</evidence>
<accession>A0A4Z2HIK4</accession>
<feature type="compositionally biased region" description="Basic and acidic residues" evidence="1">
    <location>
        <begin position="245"/>
        <end position="254"/>
    </location>
</feature>
<proteinExistence type="predicted"/>
<organism evidence="2 3">
    <name type="scientific">Liparis tanakae</name>
    <name type="common">Tanaka's snailfish</name>
    <dbReference type="NCBI Taxonomy" id="230148"/>
    <lineage>
        <taxon>Eukaryota</taxon>
        <taxon>Metazoa</taxon>
        <taxon>Chordata</taxon>
        <taxon>Craniata</taxon>
        <taxon>Vertebrata</taxon>
        <taxon>Euteleostomi</taxon>
        <taxon>Actinopterygii</taxon>
        <taxon>Neopterygii</taxon>
        <taxon>Teleostei</taxon>
        <taxon>Neoteleostei</taxon>
        <taxon>Acanthomorphata</taxon>
        <taxon>Eupercaria</taxon>
        <taxon>Perciformes</taxon>
        <taxon>Cottioidei</taxon>
        <taxon>Cottales</taxon>
        <taxon>Liparidae</taxon>
        <taxon>Liparis</taxon>
    </lineage>
</organism>
<protein>
    <submittedName>
        <fullName evidence="2">Uncharacterized protein</fullName>
    </submittedName>
</protein>
<evidence type="ECO:0000313" key="2">
    <source>
        <dbReference type="EMBL" id="TNN64773.1"/>
    </source>
</evidence>
<keyword evidence="3" id="KW-1185">Reference proteome</keyword>
<feature type="region of interest" description="Disordered" evidence="1">
    <location>
        <begin position="234"/>
        <end position="254"/>
    </location>
</feature>
<name>A0A4Z2HIK4_9TELE</name>
<gene>
    <name evidence="2" type="ORF">EYF80_024968</name>
</gene>
<dbReference type="AlphaFoldDB" id="A0A4Z2HIK4"/>
<reference evidence="2 3" key="1">
    <citation type="submission" date="2019-03" db="EMBL/GenBank/DDBJ databases">
        <title>First draft genome of Liparis tanakae, snailfish: a comprehensive survey of snailfish specific genes.</title>
        <authorList>
            <person name="Kim W."/>
            <person name="Song I."/>
            <person name="Jeong J.-H."/>
            <person name="Kim D."/>
            <person name="Kim S."/>
            <person name="Ryu S."/>
            <person name="Song J.Y."/>
            <person name="Lee S.K."/>
        </authorList>
    </citation>
    <scope>NUCLEOTIDE SEQUENCE [LARGE SCALE GENOMIC DNA]</scope>
    <source>
        <tissue evidence="2">Muscle</tissue>
    </source>
</reference>
<dbReference type="EMBL" id="SRLO01000246">
    <property type="protein sequence ID" value="TNN64773.1"/>
    <property type="molecule type" value="Genomic_DNA"/>
</dbReference>
<dbReference type="Proteomes" id="UP000314294">
    <property type="component" value="Unassembled WGS sequence"/>
</dbReference>
<evidence type="ECO:0000313" key="3">
    <source>
        <dbReference type="Proteomes" id="UP000314294"/>
    </source>
</evidence>
<comment type="caution">
    <text evidence="2">The sequence shown here is derived from an EMBL/GenBank/DDBJ whole genome shotgun (WGS) entry which is preliminary data.</text>
</comment>